<dbReference type="HAMAP" id="MF_00456">
    <property type="entry name" value="ProB"/>
    <property type="match status" value="1"/>
</dbReference>
<evidence type="ECO:0000256" key="5">
    <source>
        <dbReference type="ARBA" id="ARBA00022741"/>
    </source>
</evidence>
<dbReference type="InterPro" id="IPR005715">
    <property type="entry name" value="Glu_5kinase/COase_Synthase"/>
</dbReference>
<dbReference type="InterPro" id="IPR036974">
    <property type="entry name" value="PUA_sf"/>
</dbReference>
<keyword evidence="6 8" id="KW-0418">Kinase</keyword>
<dbReference type="Pfam" id="PF01472">
    <property type="entry name" value="PUA"/>
    <property type="match status" value="1"/>
</dbReference>
<dbReference type="UniPathway" id="UPA00098">
    <property type="reaction ID" value="UER00359"/>
</dbReference>
<dbReference type="SUPFAM" id="SSF53633">
    <property type="entry name" value="Carbamate kinase-like"/>
    <property type="match status" value="1"/>
</dbReference>
<gene>
    <name evidence="8 10" type="primary">proB</name>
    <name evidence="10" type="ORF">HM1_2703</name>
</gene>
<dbReference type="GO" id="GO:0003723">
    <property type="term" value="F:RNA binding"/>
    <property type="evidence" value="ECO:0007669"/>
    <property type="project" value="InterPro"/>
</dbReference>
<evidence type="ECO:0000256" key="2">
    <source>
        <dbReference type="ARBA" id="ARBA00022605"/>
    </source>
</evidence>
<dbReference type="PROSITE" id="PS00902">
    <property type="entry name" value="GLUTAMATE_5_KINASE"/>
    <property type="match status" value="1"/>
</dbReference>
<dbReference type="GO" id="GO:0055129">
    <property type="term" value="P:L-proline biosynthetic process"/>
    <property type="evidence" value="ECO:0007669"/>
    <property type="project" value="UniProtKB-UniRule"/>
</dbReference>
<dbReference type="InterPro" id="IPR041739">
    <property type="entry name" value="G5K_ProB"/>
</dbReference>
<keyword evidence="11" id="KW-1185">Reference proteome</keyword>
<feature type="binding site" evidence="8">
    <location>
        <position position="16"/>
    </location>
    <ligand>
        <name>ATP</name>
        <dbReference type="ChEBI" id="CHEBI:30616"/>
    </ligand>
</feature>
<dbReference type="Gene3D" id="2.30.130.10">
    <property type="entry name" value="PUA domain"/>
    <property type="match status" value="1"/>
</dbReference>
<evidence type="ECO:0000313" key="10">
    <source>
        <dbReference type="EMBL" id="ABZ85232.1"/>
    </source>
</evidence>
<dbReference type="EMBL" id="CP000930">
    <property type="protein sequence ID" value="ABZ85232.1"/>
    <property type="molecule type" value="Genomic_DNA"/>
</dbReference>
<dbReference type="CDD" id="cd04242">
    <property type="entry name" value="AAK_G5K_ProB"/>
    <property type="match status" value="1"/>
</dbReference>
<sequence length="382" mass="40662">MFGRQDLPKARRVIVKVGTSILTHGTGKLNLEQMEKLVRQLADLSNRGHQVILVTSGAVGAGMGRLGLEKRPKSVPEKQACAAVGQGILMHMYEKLFAEYGLVVAQVLLTRDDFAFRERYINAGNTLEALLRMNVIPIINENDTVAIDEIRLRFGDNDTLSALVAGLVRGDLLILLTDIDGLYSANPRVDPTAVFIPEVAEITPEIEAMAAGAGTNLGTGGMATKLQAAKIAVESGVAMVIARGSRPNALREIMNGAEVGTLFVPNETPLPGYKRWLAFGSASSGRIHIDAGAAEAIVSGGKSLLPCGITGAEGEFQSGDMVSIISPDGLEVARGVTQYSADQVRRIMGKQCQDIEAVLGVKGVDEVVHRDNLTVMVSRHIG</sequence>
<dbReference type="InterPro" id="IPR015947">
    <property type="entry name" value="PUA-like_sf"/>
</dbReference>
<feature type="binding site" evidence="8">
    <location>
        <position position="143"/>
    </location>
    <ligand>
        <name>substrate</name>
    </ligand>
</feature>
<dbReference type="SUPFAM" id="SSF88697">
    <property type="entry name" value="PUA domain-like"/>
    <property type="match status" value="1"/>
</dbReference>
<dbReference type="InterPro" id="IPR036393">
    <property type="entry name" value="AceGlu_kinase-like_sf"/>
</dbReference>
<keyword evidence="3 8" id="KW-0641">Proline biosynthesis</keyword>
<dbReference type="NCBIfam" id="TIGR01027">
    <property type="entry name" value="proB"/>
    <property type="match status" value="1"/>
</dbReference>
<dbReference type="KEGG" id="hmo:HM1_2703"/>
<dbReference type="InterPro" id="IPR019797">
    <property type="entry name" value="Glutamate_5-kinase_CS"/>
</dbReference>
<dbReference type="GO" id="GO:0005829">
    <property type="term" value="C:cytosol"/>
    <property type="evidence" value="ECO:0007669"/>
    <property type="project" value="TreeGrafter"/>
</dbReference>
<evidence type="ECO:0000256" key="1">
    <source>
        <dbReference type="ARBA" id="ARBA00022490"/>
    </source>
</evidence>
<comment type="similarity">
    <text evidence="8">Belongs to the glutamate 5-kinase family.</text>
</comment>
<dbReference type="SMART" id="SM00359">
    <property type="entry name" value="PUA"/>
    <property type="match status" value="1"/>
</dbReference>
<dbReference type="PIRSF" id="PIRSF000729">
    <property type="entry name" value="GK"/>
    <property type="match status" value="1"/>
</dbReference>
<evidence type="ECO:0000256" key="8">
    <source>
        <dbReference type="HAMAP-Rule" id="MF_00456"/>
    </source>
</evidence>
<dbReference type="PRINTS" id="PR00474">
    <property type="entry name" value="GLU5KINASE"/>
</dbReference>
<keyword evidence="4 8" id="KW-0808">Transferase</keyword>
<dbReference type="Pfam" id="PF00696">
    <property type="entry name" value="AA_kinase"/>
    <property type="match status" value="1"/>
</dbReference>
<evidence type="ECO:0000259" key="9">
    <source>
        <dbReference type="SMART" id="SM00359"/>
    </source>
</evidence>
<dbReference type="STRING" id="498761.HM1_2703"/>
<evidence type="ECO:0000313" key="11">
    <source>
        <dbReference type="Proteomes" id="UP000008550"/>
    </source>
</evidence>
<keyword evidence="7 8" id="KW-0067">ATP-binding</keyword>
<keyword evidence="2 8" id="KW-0028">Amino-acid biosynthesis</keyword>
<comment type="subcellular location">
    <subcellularLocation>
        <location evidence="8">Cytoplasm</location>
    </subcellularLocation>
</comment>
<feature type="binding site" evidence="8">
    <location>
        <position position="157"/>
    </location>
    <ligand>
        <name>substrate</name>
    </ligand>
</feature>
<keyword evidence="5 8" id="KW-0547">Nucleotide-binding</keyword>
<dbReference type="GO" id="GO:0005524">
    <property type="term" value="F:ATP binding"/>
    <property type="evidence" value="ECO:0007669"/>
    <property type="project" value="UniProtKB-KW"/>
</dbReference>
<dbReference type="Proteomes" id="UP000008550">
    <property type="component" value="Chromosome"/>
</dbReference>
<dbReference type="CDD" id="cd21157">
    <property type="entry name" value="PUA_G5K"/>
    <property type="match status" value="1"/>
</dbReference>
<dbReference type="InterPro" id="IPR011529">
    <property type="entry name" value="Glu_5kinase"/>
</dbReference>
<dbReference type="AlphaFoldDB" id="B0TBV9"/>
<proteinExistence type="inferred from homology"/>
<comment type="function">
    <text evidence="8">Catalyzes the transfer of a phosphate group to glutamate to form L-glutamate 5-phosphate.</text>
</comment>
<accession>B0TBV9</accession>
<dbReference type="eggNOG" id="COG0263">
    <property type="taxonomic scope" value="Bacteria"/>
</dbReference>
<evidence type="ECO:0000256" key="6">
    <source>
        <dbReference type="ARBA" id="ARBA00022777"/>
    </source>
</evidence>
<name>B0TBV9_HELMI</name>
<reference evidence="10 11" key="1">
    <citation type="journal article" date="2008" name="J. Bacteriol.">
        <title>The genome of Heliobacterium modesticaldum, a phototrophic representative of the Firmicutes containing the simplest photosynthetic apparatus.</title>
        <authorList>
            <person name="Sattley W.M."/>
            <person name="Madigan M.T."/>
            <person name="Swingley W.D."/>
            <person name="Cheung P.C."/>
            <person name="Clocksin K.M."/>
            <person name="Conrad A.L."/>
            <person name="Dejesa L.C."/>
            <person name="Honchak B.M."/>
            <person name="Jung D.O."/>
            <person name="Karbach L.E."/>
            <person name="Kurdoglu A."/>
            <person name="Lahiri S."/>
            <person name="Mastrian S.D."/>
            <person name="Page L.E."/>
            <person name="Taylor H.L."/>
            <person name="Wang Z.T."/>
            <person name="Raymond J."/>
            <person name="Chen M."/>
            <person name="Blankenship R.E."/>
            <person name="Touchman J.W."/>
        </authorList>
    </citation>
    <scope>NUCLEOTIDE SEQUENCE [LARGE SCALE GENOMIC DNA]</scope>
    <source>
        <strain evidence="11">ATCC 51547 / Ice1</strain>
    </source>
</reference>
<dbReference type="FunFam" id="3.40.1160.10:FF:000018">
    <property type="entry name" value="Glutamate 5-kinase"/>
    <property type="match status" value="1"/>
</dbReference>
<dbReference type="Gene3D" id="3.40.1160.10">
    <property type="entry name" value="Acetylglutamate kinase-like"/>
    <property type="match status" value="1"/>
</dbReference>
<feature type="domain" description="PUA" evidence="9">
    <location>
        <begin position="285"/>
        <end position="368"/>
    </location>
</feature>
<dbReference type="EC" id="2.7.2.11" evidence="8"/>
<dbReference type="RefSeq" id="WP_012283717.1">
    <property type="nucleotide sequence ID" value="NC_010337.2"/>
</dbReference>
<evidence type="ECO:0000256" key="4">
    <source>
        <dbReference type="ARBA" id="ARBA00022679"/>
    </source>
</evidence>
<comment type="catalytic activity">
    <reaction evidence="8">
        <text>L-glutamate + ATP = L-glutamyl 5-phosphate + ADP</text>
        <dbReference type="Rhea" id="RHEA:14877"/>
        <dbReference type="ChEBI" id="CHEBI:29985"/>
        <dbReference type="ChEBI" id="CHEBI:30616"/>
        <dbReference type="ChEBI" id="CHEBI:58274"/>
        <dbReference type="ChEBI" id="CHEBI:456216"/>
        <dbReference type="EC" id="2.7.2.11"/>
    </reaction>
</comment>
<dbReference type="PANTHER" id="PTHR43654:SF1">
    <property type="entry name" value="ISOPENTENYL PHOSPHATE KINASE"/>
    <property type="match status" value="1"/>
</dbReference>
<dbReference type="OrthoDB" id="9804434at2"/>
<feature type="binding site" evidence="8">
    <location>
        <begin position="219"/>
        <end position="225"/>
    </location>
    <ligand>
        <name>ATP</name>
        <dbReference type="ChEBI" id="CHEBI:30616"/>
    </ligand>
</feature>
<dbReference type="InterPro" id="IPR002478">
    <property type="entry name" value="PUA"/>
</dbReference>
<dbReference type="InterPro" id="IPR001057">
    <property type="entry name" value="Glu/AcGlu_kinase"/>
</dbReference>
<evidence type="ECO:0000256" key="7">
    <source>
        <dbReference type="ARBA" id="ARBA00022840"/>
    </source>
</evidence>
<dbReference type="PANTHER" id="PTHR43654">
    <property type="entry name" value="GLUTAMATE 5-KINASE"/>
    <property type="match status" value="1"/>
</dbReference>
<keyword evidence="1 8" id="KW-0963">Cytoplasm</keyword>
<evidence type="ECO:0000256" key="3">
    <source>
        <dbReference type="ARBA" id="ARBA00022650"/>
    </source>
</evidence>
<protein>
    <recommendedName>
        <fullName evidence="8">Glutamate 5-kinase</fullName>
        <ecNumber evidence="8">2.7.2.11</ecNumber>
    </recommendedName>
    <alternativeName>
        <fullName evidence="8">Gamma-glutamyl kinase</fullName>
        <shortName evidence="8">GK</shortName>
    </alternativeName>
</protein>
<comment type="pathway">
    <text evidence="8">Amino-acid biosynthesis; L-proline biosynthesis; L-glutamate 5-semialdehyde from L-glutamate: step 1/2.</text>
</comment>
<dbReference type="InterPro" id="IPR001048">
    <property type="entry name" value="Asp/Glu/Uridylate_kinase"/>
</dbReference>
<dbReference type="PROSITE" id="PS50890">
    <property type="entry name" value="PUA"/>
    <property type="match status" value="1"/>
</dbReference>
<feature type="binding site" evidence="8">
    <location>
        <begin position="177"/>
        <end position="178"/>
    </location>
    <ligand>
        <name>ATP</name>
        <dbReference type="ChEBI" id="CHEBI:30616"/>
    </ligand>
</feature>
<dbReference type="HOGENOM" id="CLU_025400_2_0_9"/>
<feature type="binding site" evidence="8">
    <location>
        <position position="56"/>
    </location>
    <ligand>
        <name>substrate</name>
    </ligand>
</feature>
<dbReference type="FunFam" id="2.30.130.10:FF:000007">
    <property type="entry name" value="Glutamate 5-kinase"/>
    <property type="match status" value="1"/>
</dbReference>
<organism evidence="10 11">
    <name type="scientific">Heliobacterium modesticaldum (strain ATCC 51547 / Ice1)</name>
    <dbReference type="NCBI Taxonomy" id="498761"/>
    <lineage>
        <taxon>Bacteria</taxon>
        <taxon>Bacillati</taxon>
        <taxon>Bacillota</taxon>
        <taxon>Clostridia</taxon>
        <taxon>Eubacteriales</taxon>
        <taxon>Heliobacteriaceae</taxon>
        <taxon>Heliomicrobium</taxon>
    </lineage>
</organism>
<dbReference type="GO" id="GO:0004349">
    <property type="term" value="F:glutamate 5-kinase activity"/>
    <property type="evidence" value="ECO:0007669"/>
    <property type="project" value="UniProtKB-UniRule"/>
</dbReference>